<evidence type="ECO:0000313" key="3">
    <source>
        <dbReference type="Proteomes" id="UP000583127"/>
    </source>
</evidence>
<organism evidence="2 3">
    <name type="scientific">Paraburkholderia antibiotica</name>
    <dbReference type="NCBI Taxonomy" id="2728839"/>
    <lineage>
        <taxon>Bacteria</taxon>
        <taxon>Pseudomonadati</taxon>
        <taxon>Pseudomonadota</taxon>
        <taxon>Betaproteobacteria</taxon>
        <taxon>Burkholderiales</taxon>
        <taxon>Burkholderiaceae</taxon>
        <taxon>Paraburkholderia</taxon>
    </lineage>
</organism>
<dbReference type="Proteomes" id="UP000583127">
    <property type="component" value="Unassembled WGS sequence"/>
</dbReference>
<dbReference type="EMBL" id="JABBFZ010000001">
    <property type="protein sequence ID" value="NML29619.1"/>
    <property type="molecule type" value="Genomic_DNA"/>
</dbReference>
<evidence type="ECO:0000313" key="2">
    <source>
        <dbReference type="EMBL" id="NML29619.1"/>
    </source>
</evidence>
<dbReference type="AlphaFoldDB" id="A0A7X9ZUZ5"/>
<gene>
    <name evidence="2" type="ORF">HHL14_02060</name>
</gene>
<name>A0A7X9ZUZ5_9BURK</name>
<keyword evidence="1" id="KW-0472">Membrane</keyword>
<feature type="transmembrane region" description="Helical" evidence="1">
    <location>
        <begin position="68"/>
        <end position="88"/>
    </location>
</feature>
<sequence>MRRKAAFAALAAAAPHAGNRDFALLCATGKPFSGNCEFLNKANLADNLSERSVNPTPGELEQEGVMDLAMAMGVALFGMFTASTYYFFHSLKR</sequence>
<evidence type="ECO:0000256" key="1">
    <source>
        <dbReference type="SAM" id="Phobius"/>
    </source>
</evidence>
<comment type="caution">
    <text evidence="2">The sequence shown here is derived from an EMBL/GenBank/DDBJ whole genome shotgun (WGS) entry which is preliminary data.</text>
</comment>
<dbReference type="RefSeq" id="WP_169495558.1">
    <property type="nucleotide sequence ID" value="NZ_JABBFZ010000001.1"/>
</dbReference>
<keyword evidence="1" id="KW-0812">Transmembrane</keyword>
<keyword evidence="3" id="KW-1185">Reference proteome</keyword>
<accession>A0A7X9ZUZ5</accession>
<reference evidence="2 3" key="1">
    <citation type="submission" date="2020-04" db="EMBL/GenBank/DDBJ databases">
        <title>Paraburkholderia sp. G-4-1-8 isolated from soil.</title>
        <authorList>
            <person name="Dahal R.H."/>
        </authorList>
    </citation>
    <scope>NUCLEOTIDE SEQUENCE [LARGE SCALE GENOMIC DNA]</scope>
    <source>
        <strain evidence="2 3">G-4-1-8</strain>
    </source>
</reference>
<protein>
    <submittedName>
        <fullName evidence="2">Uncharacterized protein</fullName>
    </submittedName>
</protein>
<keyword evidence="1" id="KW-1133">Transmembrane helix</keyword>
<proteinExistence type="predicted"/>